<proteinExistence type="inferred from homology"/>
<comment type="caution">
    <text evidence="3">The sequence shown here is derived from an EMBL/GenBank/DDBJ whole genome shotgun (WGS) entry which is preliminary data.</text>
</comment>
<evidence type="ECO:0000313" key="3">
    <source>
        <dbReference type="EMBL" id="KAF0314239.1"/>
    </source>
</evidence>
<dbReference type="PANTHER" id="PTHR34256:SF1">
    <property type="entry name" value="UPF0561 PROTEIN C2ORF68"/>
    <property type="match status" value="1"/>
</dbReference>
<dbReference type="EMBL" id="VIIS01000038">
    <property type="protein sequence ID" value="KAF0314239.1"/>
    <property type="molecule type" value="Genomic_DNA"/>
</dbReference>
<evidence type="ECO:0000256" key="1">
    <source>
        <dbReference type="ARBA" id="ARBA00006905"/>
    </source>
</evidence>
<dbReference type="PANTHER" id="PTHR34256">
    <property type="entry name" value="UPF0561 PROTEIN C2ORF68"/>
    <property type="match status" value="1"/>
</dbReference>
<dbReference type="InterPro" id="IPR018888">
    <property type="entry name" value="UPF0561"/>
</dbReference>
<dbReference type="AlphaFoldDB" id="A0A6A4X9S0"/>
<evidence type="ECO:0000313" key="4">
    <source>
        <dbReference type="Proteomes" id="UP000440578"/>
    </source>
</evidence>
<evidence type="ECO:0000256" key="2">
    <source>
        <dbReference type="SAM" id="MobiDB-lite"/>
    </source>
</evidence>
<organism evidence="3 4">
    <name type="scientific">Amphibalanus amphitrite</name>
    <name type="common">Striped barnacle</name>
    <name type="synonym">Balanus amphitrite</name>
    <dbReference type="NCBI Taxonomy" id="1232801"/>
    <lineage>
        <taxon>Eukaryota</taxon>
        <taxon>Metazoa</taxon>
        <taxon>Ecdysozoa</taxon>
        <taxon>Arthropoda</taxon>
        <taxon>Crustacea</taxon>
        <taxon>Multicrustacea</taxon>
        <taxon>Cirripedia</taxon>
        <taxon>Thoracica</taxon>
        <taxon>Thoracicalcarea</taxon>
        <taxon>Balanomorpha</taxon>
        <taxon>Balanoidea</taxon>
        <taxon>Balanidae</taxon>
        <taxon>Amphibalaninae</taxon>
        <taxon>Amphibalanus</taxon>
    </lineage>
</organism>
<dbReference type="Proteomes" id="UP000440578">
    <property type="component" value="Unassembled WGS sequence"/>
</dbReference>
<feature type="region of interest" description="Disordered" evidence="2">
    <location>
        <begin position="32"/>
        <end position="68"/>
    </location>
</feature>
<accession>A0A6A4X9S0</accession>
<gene>
    <name evidence="3" type="primary">CB068_1</name>
    <name evidence="3" type="ORF">FJT64_015292</name>
</gene>
<name>A0A6A4X9S0_AMPAM</name>
<comment type="similarity">
    <text evidence="1">Belongs to the UPF0561 family.</text>
</comment>
<reference evidence="3 4" key="1">
    <citation type="submission" date="2019-07" db="EMBL/GenBank/DDBJ databases">
        <title>Draft genome assembly of a fouling barnacle, Amphibalanus amphitrite (Darwin, 1854): The first reference genome for Thecostraca.</title>
        <authorList>
            <person name="Kim W."/>
        </authorList>
    </citation>
    <scope>NUCLEOTIDE SEQUENCE [LARGE SCALE GENOMIC DNA]</scope>
    <source>
        <strain evidence="3">SNU_AA5</strain>
        <tissue evidence="3">Soma without cirri and trophi</tissue>
    </source>
</reference>
<dbReference type="Pfam" id="PF10573">
    <property type="entry name" value="UPF0561"/>
    <property type="match status" value="1"/>
</dbReference>
<dbReference type="EMBL" id="VIIS01000038">
    <property type="protein sequence ID" value="KAF0314240.1"/>
    <property type="molecule type" value="Genomic_DNA"/>
</dbReference>
<dbReference type="OrthoDB" id="10033037at2759"/>
<keyword evidence="4" id="KW-1185">Reference proteome</keyword>
<protein>
    <submittedName>
        <fullName evidence="3">UPF0561 protein C2orf68</fullName>
    </submittedName>
</protein>
<sequence>MEMYTKTARLNMEHGFVKFVVRNQLDRERYDQEMREKMDQRSSQTVPARRTRRAPRRPDRAVYTPPVARKPAVPPRAVLFRLEYCDTSSGAVRHESFLEGTDLVEFCASFAKKAGLDEQRQRALLERLQKEVGQDESSDTRQ</sequence>